<dbReference type="HOGENOM" id="CLU_052568_0_0_1"/>
<dbReference type="OMA" id="TANCMCA"/>
<dbReference type="SUPFAM" id="SSF50978">
    <property type="entry name" value="WD40 repeat-like"/>
    <property type="match status" value="1"/>
</dbReference>
<reference evidence="1" key="4">
    <citation type="submission" date="2025-09" db="UniProtKB">
        <authorList>
            <consortium name="Ensembl"/>
        </authorList>
    </citation>
    <scope>IDENTIFICATION</scope>
</reference>
<evidence type="ECO:0000313" key="1">
    <source>
        <dbReference type="Ensembl" id="ENSCINP00000009811.3"/>
    </source>
</evidence>
<dbReference type="GeneTree" id="ENSGT00390000017138"/>
<protein>
    <recommendedName>
        <fullName evidence="3">PTHB1 N-terminal domain-containing protein</fullName>
    </recommendedName>
</protein>
<proteinExistence type="predicted"/>
<reference evidence="1" key="3">
    <citation type="submission" date="2025-08" db="UniProtKB">
        <authorList>
            <consortium name="Ensembl"/>
        </authorList>
    </citation>
    <scope>IDENTIFICATION</scope>
</reference>
<keyword evidence="2" id="KW-1185">Reference proteome</keyword>
<dbReference type="EMBL" id="EAAA01000330">
    <property type="status" value="NOT_ANNOTATED_CDS"/>
    <property type="molecule type" value="Genomic_DNA"/>
</dbReference>
<accession>F6PSA4</accession>
<reference evidence="1" key="2">
    <citation type="journal article" date="2008" name="Genome Biol.">
        <title>Improved genome assembly and evidence-based global gene model set for the chordate Ciona intestinalis: new insight into intron and operon populations.</title>
        <authorList>
            <person name="Satou Y."/>
            <person name="Mineta K."/>
            <person name="Ogasawara M."/>
            <person name="Sasakura Y."/>
            <person name="Shoguchi E."/>
            <person name="Ueno K."/>
            <person name="Yamada L."/>
            <person name="Matsumoto J."/>
            <person name="Wasserscheid J."/>
            <person name="Dewar K."/>
            <person name="Wiley G.B."/>
            <person name="Macmil S.L."/>
            <person name="Roe B.A."/>
            <person name="Zeller R.W."/>
            <person name="Hastings K.E."/>
            <person name="Lemaire P."/>
            <person name="Lindquist E."/>
            <person name="Endo T."/>
            <person name="Hotta K."/>
            <person name="Inaba K."/>
        </authorList>
    </citation>
    <scope>NUCLEOTIDE SEQUENCE [LARGE SCALE GENOMIC DNA]</scope>
    <source>
        <strain evidence="1">wild type</strain>
    </source>
</reference>
<dbReference type="InterPro" id="IPR036322">
    <property type="entry name" value="WD40_repeat_dom_sf"/>
</dbReference>
<sequence length="267" mass="29067">MLLSLSADIVWTTLSEHQFNTVAYGKVFGNKEDVVILAGEDGVVRVYEKPTTSKKEITLKPVRSLETKCGPALHVLLRDLTRLSPCDMLVGDARGSVVLFCDGQILDRRGTFSGKSSRITALSAQETSLGKVNIILGRDDGEIICFNTFTQLWKLRLSDVSKQSRDALVSVTCLLPVSVVTSWSNGKAEDYVLVADSQSCLHVLQDGEILSSIQLPSTANCMCAGSFLLHEDTNPNKKMLTQIALGCIDGSIWICVDFCLSNASPYT</sequence>
<dbReference type="Proteomes" id="UP000008144">
    <property type="component" value="Chromosome 1"/>
</dbReference>
<reference evidence="2" key="1">
    <citation type="journal article" date="2002" name="Science">
        <title>The draft genome of Ciona intestinalis: insights into chordate and vertebrate origins.</title>
        <authorList>
            <person name="Dehal P."/>
            <person name="Satou Y."/>
            <person name="Campbell R.K."/>
            <person name="Chapman J."/>
            <person name="Degnan B."/>
            <person name="De Tomaso A."/>
            <person name="Davidson B."/>
            <person name="Di Gregorio A."/>
            <person name="Gelpke M."/>
            <person name="Goodstein D.M."/>
            <person name="Harafuji N."/>
            <person name="Hastings K.E."/>
            <person name="Ho I."/>
            <person name="Hotta K."/>
            <person name="Huang W."/>
            <person name="Kawashima T."/>
            <person name="Lemaire P."/>
            <person name="Martinez D."/>
            <person name="Meinertzhagen I.A."/>
            <person name="Necula S."/>
            <person name="Nonaka M."/>
            <person name="Putnam N."/>
            <person name="Rash S."/>
            <person name="Saiga H."/>
            <person name="Satake M."/>
            <person name="Terry A."/>
            <person name="Yamada L."/>
            <person name="Wang H.G."/>
            <person name="Awazu S."/>
            <person name="Azumi K."/>
            <person name="Boore J."/>
            <person name="Branno M."/>
            <person name="Chin-Bow S."/>
            <person name="DeSantis R."/>
            <person name="Doyle S."/>
            <person name="Francino P."/>
            <person name="Keys D.N."/>
            <person name="Haga S."/>
            <person name="Hayashi H."/>
            <person name="Hino K."/>
            <person name="Imai K.S."/>
            <person name="Inaba K."/>
            <person name="Kano S."/>
            <person name="Kobayashi K."/>
            <person name="Kobayashi M."/>
            <person name="Lee B.I."/>
            <person name="Makabe K.W."/>
            <person name="Manohar C."/>
            <person name="Matassi G."/>
            <person name="Medina M."/>
            <person name="Mochizuki Y."/>
            <person name="Mount S."/>
            <person name="Morishita T."/>
            <person name="Miura S."/>
            <person name="Nakayama A."/>
            <person name="Nishizaka S."/>
            <person name="Nomoto H."/>
            <person name="Ohta F."/>
            <person name="Oishi K."/>
            <person name="Rigoutsos I."/>
            <person name="Sano M."/>
            <person name="Sasaki A."/>
            <person name="Sasakura Y."/>
            <person name="Shoguchi E."/>
            <person name="Shin-i T."/>
            <person name="Spagnuolo A."/>
            <person name="Stainier D."/>
            <person name="Suzuki M.M."/>
            <person name="Tassy O."/>
            <person name="Takatori N."/>
            <person name="Tokuoka M."/>
            <person name="Yagi K."/>
            <person name="Yoshizaki F."/>
            <person name="Wada S."/>
            <person name="Zhang C."/>
            <person name="Hyatt P.D."/>
            <person name="Larimer F."/>
            <person name="Detter C."/>
            <person name="Doggett N."/>
            <person name="Glavina T."/>
            <person name="Hawkins T."/>
            <person name="Richardson P."/>
            <person name="Lucas S."/>
            <person name="Kohara Y."/>
            <person name="Levine M."/>
            <person name="Satoh N."/>
            <person name="Rokhsar D.S."/>
        </authorList>
    </citation>
    <scope>NUCLEOTIDE SEQUENCE [LARGE SCALE GENOMIC DNA]</scope>
</reference>
<dbReference type="AlphaFoldDB" id="F6PSA4"/>
<evidence type="ECO:0000313" key="2">
    <source>
        <dbReference type="Proteomes" id="UP000008144"/>
    </source>
</evidence>
<organism evidence="1 2">
    <name type="scientific">Ciona intestinalis</name>
    <name type="common">Transparent sea squirt</name>
    <name type="synonym">Ascidia intestinalis</name>
    <dbReference type="NCBI Taxonomy" id="7719"/>
    <lineage>
        <taxon>Eukaryota</taxon>
        <taxon>Metazoa</taxon>
        <taxon>Chordata</taxon>
        <taxon>Tunicata</taxon>
        <taxon>Ascidiacea</taxon>
        <taxon>Phlebobranchia</taxon>
        <taxon>Cionidae</taxon>
        <taxon>Ciona</taxon>
    </lineage>
</organism>
<dbReference type="InParanoid" id="F6PSA4"/>
<name>F6PSA4_CIOIN</name>
<dbReference type="Ensembl" id="ENSCINT00000009811.3">
    <property type="protein sequence ID" value="ENSCINP00000009811.3"/>
    <property type="gene ID" value="ENSCING00000004742.3"/>
</dbReference>
<evidence type="ECO:0008006" key="3">
    <source>
        <dbReference type="Google" id="ProtNLM"/>
    </source>
</evidence>